<sequence>MQANQPQVFLGGLTPQQFMRQYWGKKPLLVRQAFPGFTGPISRQEMFAMAEREDVESKVVECTPKGVWRVRQGPFQRRSLPPVSRPKWTLLLQGVDTHQAVAHELMQQFRFIPDARLDDVLMAWASADGGVGPHYDAYDVFLIQGQGKGRWRIGPVHDFQDLRDDVSLRILKHFDPENEYILEPGDLLYLPPLWGHDGTGAGGECVTYSVGFRTPQRTELAREVTFRMLEDQPDDEVYYTDPSQKATDTPAAIPAALQQYAEKAVRKALASPQVLHRALGEYMSEPKPGVWFEGAILETPIGAVHLAAATRMLYDERHCYINGESYKMSGRDATLMRALANQRCLTAAQVRRASVQARELLQAWRDDGWLYDSE</sequence>
<dbReference type="PROSITE" id="PS51184">
    <property type="entry name" value="JMJC"/>
    <property type="match status" value="1"/>
</dbReference>
<protein>
    <submittedName>
        <fullName evidence="7">50S ribosomal protein L16 3-hydroxylase</fullName>
        <ecNumber evidence="7">1.14.11.47</ecNumber>
    </submittedName>
</protein>
<dbReference type="SUPFAM" id="SSF51197">
    <property type="entry name" value="Clavaminate synthase-like"/>
    <property type="match status" value="1"/>
</dbReference>
<reference evidence="7 8" key="1">
    <citation type="submission" date="2018-01" db="EMBL/GenBank/DDBJ databases">
        <title>Saezia sanguinis gen. nov., sp. nov., in the order Burkholderiales isolated from human blood.</title>
        <authorList>
            <person name="Medina-Pascual M.J."/>
            <person name="Valdezate S."/>
            <person name="Monzon S."/>
            <person name="Cuesta I."/>
            <person name="Carrasco G."/>
            <person name="Villalon P."/>
            <person name="Saez-Nieto J.A."/>
        </authorList>
    </citation>
    <scope>NUCLEOTIDE SEQUENCE [LARGE SCALE GENOMIC DNA]</scope>
    <source>
        <strain evidence="7 8">CNM695-12</strain>
    </source>
</reference>
<dbReference type="Gene3D" id="2.60.120.650">
    <property type="entry name" value="Cupin"/>
    <property type="match status" value="1"/>
</dbReference>
<keyword evidence="5" id="KW-0408">Iron</keyword>
<evidence type="ECO:0000256" key="3">
    <source>
        <dbReference type="ARBA" id="ARBA00022964"/>
    </source>
</evidence>
<evidence type="ECO:0000256" key="5">
    <source>
        <dbReference type="ARBA" id="ARBA00023004"/>
    </source>
</evidence>
<keyword evidence="4 7" id="KW-0560">Oxidoreductase</keyword>
<proteinExistence type="predicted"/>
<dbReference type="EC" id="1.14.11.47" evidence="7"/>
<comment type="caution">
    <text evidence="7">The sequence shown here is derived from an EMBL/GenBank/DDBJ whole genome shotgun (WGS) entry which is preliminary data.</text>
</comment>
<dbReference type="Gene3D" id="3.40.366.30">
    <property type="entry name" value="50S ribosomal protein L16 arginine hydroxylase, Chain A, Domain 2"/>
    <property type="match status" value="1"/>
</dbReference>
<keyword evidence="7" id="KW-0687">Ribonucleoprotein</keyword>
<dbReference type="AlphaFoldDB" id="A0A433SFJ9"/>
<dbReference type="SMART" id="SM00558">
    <property type="entry name" value="JmjC"/>
    <property type="match status" value="1"/>
</dbReference>
<feature type="domain" description="JmjC" evidence="6">
    <location>
        <begin position="101"/>
        <end position="229"/>
    </location>
</feature>
<keyword evidence="2" id="KW-0479">Metal-binding</keyword>
<gene>
    <name evidence="7" type="primary">roxA</name>
    <name evidence="7" type="ORF">CUZ56_01455</name>
</gene>
<dbReference type="PANTHER" id="PTHR13096">
    <property type="entry name" value="MINA53 MYC INDUCED NUCLEAR ANTIGEN"/>
    <property type="match status" value="1"/>
</dbReference>
<dbReference type="InterPro" id="IPR003347">
    <property type="entry name" value="JmjC_dom"/>
</dbReference>
<dbReference type="OrthoDB" id="9764016at2"/>
<keyword evidence="7" id="KW-0689">Ribosomal protein</keyword>
<dbReference type="GO" id="GO:0005840">
    <property type="term" value="C:ribosome"/>
    <property type="evidence" value="ECO:0007669"/>
    <property type="project" value="UniProtKB-KW"/>
</dbReference>
<dbReference type="GO" id="GO:0016706">
    <property type="term" value="F:2-oxoglutarate-dependent dioxygenase activity"/>
    <property type="evidence" value="ECO:0007669"/>
    <property type="project" value="TreeGrafter"/>
</dbReference>
<keyword evidence="3" id="KW-0223">Dioxygenase</keyword>
<evidence type="ECO:0000259" key="6">
    <source>
        <dbReference type="PROSITE" id="PS51184"/>
    </source>
</evidence>
<evidence type="ECO:0000313" key="8">
    <source>
        <dbReference type="Proteomes" id="UP000286947"/>
    </source>
</evidence>
<dbReference type="Pfam" id="PF20514">
    <property type="entry name" value="WHD_ROXA"/>
    <property type="match status" value="1"/>
</dbReference>
<dbReference type="Proteomes" id="UP000286947">
    <property type="component" value="Unassembled WGS sequence"/>
</dbReference>
<evidence type="ECO:0000256" key="1">
    <source>
        <dbReference type="ARBA" id="ARBA00001954"/>
    </source>
</evidence>
<accession>A0A433SFJ9</accession>
<dbReference type="PANTHER" id="PTHR13096:SF8">
    <property type="entry name" value="RIBOSOMAL OXYGENASE 1"/>
    <property type="match status" value="1"/>
</dbReference>
<keyword evidence="8" id="KW-1185">Reference proteome</keyword>
<evidence type="ECO:0000256" key="2">
    <source>
        <dbReference type="ARBA" id="ARBA00022723"/>
    </source>
</evidence>
<evidence type="ECO:0000313" key="7">
    <source>
        <dbReference type="EMBL" id="RUS67508.1"/>
    </source>
</evidence>
<organism evidence="7 8">
    <name type="scientific">Saezia sanguinis</name>
    <dbReference type="NCBI Taxonomy" id="1965230"/>
    <lineage>
        <taxon>Bacteria</taxon>
        <taxon>Pseudomonadati</taxon>
        <taxon>Pseudomonadota</taxon>
        <taxon>Betaproteobacteria</taxon>
        <taxon>Burkholderiales</taxon>
        <taxon>Saeziaceae</taxon>
        <taxon>Saezia</taxon>
    </lineage>
</organism>
<evidence type="ECO:0000256" key="4">
    <source>
        <dbReference type="ARBA" id="ARBA00023002"/>
    </source>
</evidence>
<dbReference type="InterPro" id="IPR039994">
    <property type="entry name" value="NO66-like"/>
</dbReference>
<dbReference type="InterPro" id="IPR046799">
    <property type="entry name" value="ROXA-like_wH"/>
</dbReference>
<dbReference type="GO" id="GO:0046872">
    <property type="term" value="F:metal ion binding"/>
    <property type="evidence" value="ECO:0007669"/>
    <property type="project" value="UniProtKB-KW"/>
</dbReference>
<name>A0A433SFJ9_9BURK</name>
<dbReference type="EMBL" id="PQSP01000002">
    <property type="protein sequence ID" value="RUS67508.1"/>
    <property type="molecule type" value="Genomic_DNA"/>
</dbReference>
<dbReference type="Pfam" id="PF08007">
    <property type="entry name" value="JmjC_2"/>
    <property type="match status" value="1"/>
</dbReference>
<dbReference type="RefSeq" id="WP_126979583.1">
    <property type="nucleotide sequence ID" value="NZ_PQSP01000002.1"/>
</dbReference>
<comment type="cofactor">
    <cofactor evidence="1">
        <name>Fe(2+)</name>
        <dbReference type="ChEBI" id="CHEBI:29033"/>
    </cofactor>
</comment>